<evidence type="ECO:0008006" key="3">
    <source>
        <dbReference type="Google" id="ProtNLM"/>
    </source>
</evidence>
<dbReference type="RefSeq" id="WP_120746758.1">
    <property type="nucleotide sequence ID" value="NZ_RBAH01000005.1"/>
</dbReference>
<comment type="caution">
    <text evidence="1">The sequence shown here is derived from an EMBL/GenBank/DDBJ whole genome shotgun (WGS) entry which is preliminary data.</text>
</comment>
<sequence>MVELIILHARTFLADCGFDWYVCGGGAIDVFLGKPTRIHKDLDIAVFWEDRNSIVDFMLSVGGWRVFEACGGGIIHELLDKQQPFEKRNLFCFTSNENRCTLEPIGNERYRFGLETKEQKDFTYIEFLFNQRDSDYLYLPPENANLKRGLNKALLKSNAEVPYLAPEIVLFYKSRYLAYSPDKSDHYQDFDLTLPFLDQEQKQWLTESLEKEFGKEHVWLQRLEQC</sequence>
<evidence type="ECO:0000313" key="2">
    <source>
        <dbReference type="Proteomes" id="UP000282311"/>
    </source>
</evidence>
<dbReference type="InterPro" id="IPR019646">
    <property type="entry name" value="Aminoglyc_AdlTrfase"/>
</dbReference>
<protein>
    <recommendedName>
        <fullName evidence="3">Amino acid transporter</fullName>
    </recommendedName>
</protein>
<dbReference type="AlphaFoldDB" id="A0A3B0CM99"/>
<gene>
    <name evidence="1" type="ORF">D7M11_08475</name>
</gene>
<accession>A0A3B0CM99</accession>
<dbReference type="Pfam" id="PF10706">
    <property type="entry name" value="Aminoglyc_resit"/>
    <property type="match status" value="1"/>
</dbReference>
<proteinExistence type="predicted"/>
<dbReference type="Proteomes" id="UP000282311">
    <property type="component" value="Unassembled WGS sequence"/>
</dbReference>
<keyword evidence="2" id="KW-1185">Reference proteome</keyword>
<dbReference type="EMBL" id="RBAH01000005">
    <property type="protein sequence ID" value="RKN85116.1"/>
    <property type="molecule type" value="Genomic_DNA"/>
</dbReference>
<name>A0A3B0CM99_9BACL</name>
<dbReference type="OrthoDB" id="9800567at2"/>
<evidence type="ECO:0000313" key="1">
    <source>
        <dbReference type="EMBL" id="RKN85116.1"/>
    </source>
</evidence>
<organism evidence="1 2">
    <name type="scientific">Paenibacillus ginsengarvi</name>
    <dbReference type="NCBI Taxonomy" id="400777"/>
    <lineage>
        <taxon>Bacteria</taxon>
        <taxon>Bacillati</taxon>
        <taxon>Bacillota</taxon>
        <taxon>Bacilli</taxon>
        <taxon>Bacillales</taxon>
        <taxon>Paenibacillaceae</taxon>
        <taxon>Paenibacillus</taxon>
    </lineage>
</organism>
<reference evidence="1 2" key="1">
    <citation type="journal article" date="2007" name="Int. J. Syst. Evol. Microbiol.">
        <title>Paenibacillus ginsengarvi sp. nov., isolated from soil from ginseng cultivation.</title>
        <authorList>
            <person name="Yoon M.H."/>
            <person name="Ten L.N."/>
            <person name="Im W.T."/>
        </authorList>
    </citation>
    <scope>NUCLEOTIDE SEQUENCE [LARGE SCALE GENOMIC DNA]</scope>
    <source>
        <strain evidence="1 2">KCTC 13059</strain>
    </source>
</reference>
<dbReference type="Gene3D" id="3.30.460.40">
    <property type="match status" value="1"/>
</dbReference>